<evidence type="ECO:0008006" key="7">
    <source>
        <dbReference type="Google" id="ProtNLM"/>
    </source>
</evidence>
<gene>
    <name evidence="5" type="ORF">PILCRDRAFT_302207</name>
</gene>
<dbReference type="AlphaFoldDB" id="A0A0C3CBW8"/>
<keyword evidence="2" id="KW-0238">DNA-binding</keyword>
<evidence type="ECO:0000256" key="2">
    <source>
        <dbReference type="ARBA" id="ARBA00023125"/>
    </source>
</evidence>
<evidence type="ECO:0000313" key="5">
    <source>
        <dbReference type="EMBL" id="KIM87162.1"/>
    </source>
</evidence>
<reference evidence="5 6" key="1">
    <citation type="submission" date="2014-04" db="EMBL/GenBank/DDBJ databases">
        <authorList>
            <consortium name="DOE Joint Genome Institute"/>
            <person name="Kuo A."/>
            <person name="Tarkka M."/>
            <person name="Buscot F."/>
            <person name="Kohler A."/>
            <person name="Nagy L.G."/>
            <person name="Floudas D."/>
            <person name="Copeland A."/>
            <person name="Barry K.W."/>
            <person name="Cichocki N."/>
            <person name="Veneault-Fourrey C."/>
            <person name="LaButti K."/>
            <person name="Lindquist E.A."/>
            <person name="Lipzen A."/>
            <person name="Lundell T."/>
            <person name="Morin E."/>
            <person name="Murat C."/>
            <person name="Sun H."/>
            <person name="Tunlid A."/>
            <person name="Henrissat B."/>
            <person name="Grigoriev I.V."/>
            <person name="Hibbett D.S."/>
            <person name="Martin F."/>
            <person name="Nordberg H.P."/>
            <person name="Cantor M.N."/>
            <person name="Hua S.X."/>
        </authorList>
    </citation>
    <scope>NUCLEOTIDE SEQUENCE [LARGE SCALE GENOMIC DNA]</scope>
    <source>
        <strain evidence="5 6">F 1598</strain>
    </source>
</reference>
<dbReference type="InterPro" id="IPR036388">
    <property type="entry name" value="WH-like_DNA-bd_sf"/>
</dbReference>
<dbReference type="GO" id="GO:0006260">
    <property type="term" value="P:DNA replication"/>
    <property type="evidence" value="ECO:0007669"/>
    <property type="project" value="TreeGrafter"/>
</dbReference>
<accession>A0A0C3CBW8</accession>
<dbReference type="Gene3D" id="2.40.50.140">
    <property type="entry name" value="Nucleic acid-binding proteins"/>
    <property type="match status" value="1"/>
</dbReference>
<dbReference type="InterPro" id="IPR012340">
    <property type="entry name" value="NA-bd_OB-fold"/>
</dbReference>
<dbReference type="GO" id="GO:0000781">
    <property type="term" value="C:chromosome, telomeric region"/>
    <property type="evidence" value="ECO:0007669"/>
    <property type="project" value="TreeGrafter"/>
</dbReference>
<keyword evidence="3" id="KW-0539">Nucleus</keyword>
<dbReference type="InterPro" id="IPR040260">
    <property type="entry name" value="RFA2-like"/>
</dbReference>
<dbReference type="GO" id="GO:0035861">
    <property type="term" value="C:site of double-strand break"/>
    <property type="evidence" value="ECO:0007669"/>
    <property type="project" value="TreeGrafter"/>
</dbReference>
<organism evidence="5 6">
    <name type="scientific">Piloderma croceum (strain F 1598)</name>
    <dbReference type="NCBI Taxonomy" id="765440"/>
    <lineage>
        <taxon>Eukaryota</taxon>
        <taxon>Fungi</taxon>
        <taxon>Dikarya</taxon>
        <taxon>Basidiomycota</taxon>
        <taxon>Agaricomycotina</taxon>
        <taxon>Agaricomycetes</taxon>
        <taxon>Agaricomycetidae</taxon>
        <taxon>Atheliales</taxon>
        <taxon>Atheliaceae</taxon>
        <taxon>Piloderma</taxon>
    </lineage>
</organism>
<dbReference type="InParanoid" id="A0A0C3CBW8"/>
<reference evidence="6" key="2">
    <citation type="submission" date="2015-01" db="EMBL/GenBank/DDBJ databases">
        <title>Evolutionary Origins and Diversification of the Mycorrhizal Mutualists.</title>
        <authorList>
            <consortium name="DOE Joint Genome Institute"/>
            <consortium name="Mycorrhizal Genomics Consortium"/>
            <person name="Kohler A."/>
            <person name="Kuo A."/>
            <person name="Nagy L.G."/>
            <person name="Floudas D."/>
            <person name="Copeland A."/>
            <person name="Barry K.W."/>
            <person name="Cichocki N."/>
            <person name="Veneault-Fourrey C."/>
            <person name="LaButti K."/>
            <person name="Lindquist E.A."/>
            <person name="Lipzen A."/>
            <person name="Lundell T."/>
            <person name="Morin E."/>
            <person name="Murat C."/>
            <person name="Riley R."/>
            <person name="Ohm R."/>
            <person name="Sun H."/>
            <person name="Tunlid A."/>
            <person name="Henrissat B."/>
            <person name="Grigoriev I.V."/>
            <person name="Hibbett D.S."/>
            <person name="Martin F."/>
        </authorList>
    </citation>
    <scope>NUCLEOTIDE SEQUENCE [LARGE SCALE GENOMIC DNA]</scope>
    <source>
        <strain evidence="6">F 1598</strain>
    </source>
</reference>
<dbReference type="GO" id="GO:0000724">
    <property type="term" value="P:double-strand break repair via homologous recombination"/>
    <property type="evidence" value="ECO:0007669"/>
    <property type="project" value="TreeGrafter"/>
</dbReference>
<dbReference type="PANTHER" id="PTHR13989">
    <property type="entry name" value="REPLICATION PROTEIN A-RELATED"/>
    <property type="match status" value="1"/>
</dbReference>
<dbReference type="GO" id="GO:0006289">
    <property type="term" value="P:nucleotide-excision repair"/>
    <property type="evidence" value="ECO:0007669"/>
    <property type="project" value="TreeGrafter"/>
</dbReference>
<dbReference type="EMBL" id="KN832980">
    <property type="protein sequence ID" value="KIM87162.1"/>
    <property type="molecule type" value="Genomic_DNA"/>
</dbReference>
<proteinExistence type="predicted"/>
<dbReference type="Gene3D" id="1.10.10.10">
    <property type="entry name" value="Winged helix-like DNA-binding domain superfamily/Winged helix DNA-binding domain"/>
    <property type="match status" value="1"/>
</dbReference>
<feature type="compositionally biased region" description="Polar residues" evidence="4">
    <location>
        <begin position="329"/>
        <end position="346"/>
    </location>
</feature>
<dbReference type="Proteomes" id="UP000054166">
    <property type="component" value="Unassembled WGS sequence"/>
</dbReference>
<name>A0A0C3CBW8_PILCF</name>
<dbReference type="STRING" id="765440.A0A0C3CBW8"/>
<dbReference type="PANTHER" id="PTHR13989:SF16">
    <property type="entry name" value="REPLICATION PROTEIN A2"/>
    <property type="match status" value="1"/>
</dbReference>
<evidence type="ECO:0000256" key="1">
    <source>
        <dbReference type="ARBA" id="ARBA00004123"/>
    </source>
</evidence>
<dbReference type="HOGENOM" id="CLU_604268_0_0_1"/>
<comment type="subcellular location">
    <subcellularLocation>
        <location evidence="1">Nucleus</location>
    </subcellularLocation>
</comment>
<sequence length="453" mass="49677">MDGMDIQHNGNWNANAEQLLRPVTVRQMLDAIPAHTGANLAIDGNEFVHITTVAHLVKLVEHPTKFEFFLEDGTRGRITARQWRSDDYEDDAGVDDLLENSYVRVVGSLERFSGHNYLRVIKIRKAVDYHELCFHLLEVMVTTLTYERGPPPRDNPMTSMIGQHVLTPTDGPSASQADHQNIFETSFAMHAMHDSLPVSPLSVDAPMHAPTVQSPVLQQALIDSAPSRLTQLDTYTCYDVSDRRVPGSFSSVLPKSNKGKARAAIIGDTSSKLPLSTNPLVFNSVNVASASSPSNVEAISNSLTSSPIGFTPVDIPCSSSSFLARDKSTSQSPHNGKTTAASVTREPSTEDESLPTQSPALHYLSGRKLEPYIDVSVLGQRIISIIMDTEWNTSTEAVSEYEGVHVGIIMDQLMTQDESITPYTVDVEISSLISEGYIYTTVDDLHVKVTQSH</sequence>
<evidence type="ECO:0000256" key="3">
    <source>
        <dbReference type="ARBA" id="ARBA00023242"/>
    </source>
</evidence>
<dbReference type="OrthoDB" id="25571at2759"/>
<evidence type="ECO:0000256" key="4">
    <source>
        <dbReference type="SAM" id="MobiDB-lite"/>
    </source>
</evidence>
<protein>
    <recommendedName>
        <fullName evidence="7">Replication protein A C-terminal domain-containing protein</fullName>
    </recommendedName>
</protein>
<dbReference type="GO" id="GO:0005662">
    <property type="term" value="C:DNA replication factor A complex"/>
    <property type="evidence" value="ECO:0007669"/>
    <property type="project" value="TreeGrafter"/>
</dbReference>
<feature type="region of interest" description="Disordered" evidence="4">
    <location>
        <begin position="324"/>
        <end position="358"/>
    </location>
</feature>
<evidence type="ECO:0000313" key="6">
    <source>
        <dbReference type="Proteomes" id="UP000054166"/>
    </source>
</evidence>
<dbReference type="SUPFAM" id="SSF50249">
    <property type="entry name" value="Nucleic acid-binding proteins"/>
    <property type="match status" value="1"/>
</dbReference>
<keyword evidence="6" id="KW-1185">Reference proteome</keyword>
<dbReference type="GO" id="GO:0003697">
    <property type="term" value="F:single-stranded DNA binding"/>
    <property type="evidence" value="ECO:0007669"/>
    <property type="project" value="TreeGrafter"/>
</dbReference>